<organism evidence="1 2">
    <name type="scientific">[Ruminococcus] torques L2-14</name>
    <dbReference type="NCBI Taxonomy" id="657313"/>
    <lineage>
        <taxon>Bacteria</taxon>
        <taxon>Bacillati</taxon>
        <taxon>Bacillota</taxon>
        <taxon>Clostridia</taxon>
        <taxon>Lachnospirales</taxon>
        <taxon>Lachnospiraceae</taxon>
        <taxon>Mediterraneibacter</taxon>
    </lineage>
</organism>
<gene>
    <name evidence="1" type="ORF">RTO_19300</name>
</gene>
<dbReference type="Proteomes" id="UP000008956">
    <property type="component" value="Chromosome"/>
</dbReference>
<proteinExistence type="predicted"/>
<dbReference type="EMBL" id="FP929055">
    <property type="protein sequence ID" value="CBL26478.1"/>
    <property type="molecule type" value="Genomic_DNA"/>
</dbReference>
<evidence type="ECO:0000313" key="2">
    <source>
        <dbReference type="Proteomes" id="UP000008956"/>
    </source>
</evidence>
<accession>D4M5G6</accession>
<reference evidence="1 2" key="1">
    <citation type="submission" date="2010-03" db="EMBL/GenBank/DDBJ databases">
        <title>The genome sequence of Ruminococcus torques L2-14.</title>
        <authorList>
            <consortium name="metaHIT consortium -- http://www.metahit.eu/"/>
            <person name="Pajon A."/>
            <person name="Turner K."/>
            <person name="Parkhill J."/>
            <person name="Duncan S."/>
            <person name="Flint H."/>
        </authorList>
    </citation>
    <scope>NUCLEOTIDE SEQUENCE [LARGE SCALE GENOMIC DNA]</scope>
    <source>
        <strain evidence="1 2">L2-14</strain>
    </source>
</reference>
<sequence>MFKMKSAEILKKDLYGVEYMCIIDSGL</sequence>
<dbReference type="KEGG" id="rto:RTO_19300"/>
<protein>
    <submittedName>
        <fullName evidence="1">Uncharacterized protein</fullName>
    </submittedName>
</protein>
<name>D4M5G6_9FIRM</name>
<evidence type="ECO:0000313" key="1">
    <source>
        <dbReference type="EMBL" id="CBL26478.1"/>
    </source>
</evidence>
<reference evidence="1 2" key="2">
    <citation type="submission" date="2010-03" db="EMBL/GenBank/DDBJ databases">
        <authorList>
            <person name="Pajon A."/>
        </authorList>
    </citation>
    <scope>NUCLEOTIDE SEQUENCE [LARGE SCALE GENOMIC DNA]</scope>
    <source>
        <strain evidence="1 2">L2-14</strain>
    </source>
</reference>
<dbReference type="HOGENOM" id="CLU_3415005_0_0_9"/>
<dbReference type="AlphaFoldDB" id="D4M5G6"/>